<evidence type="ECO:0000256" key="9">
    <source>
        <dbReference type="ARBA" id="ARBA00023268"/>
    </source>
</evidence>
<dbReference type="GO" id="GO:0004180">
    <property type="term" value="F:carboxypeptidase activity"/>
    <property type="evidence" value="ECO:0007669"/>
    <property type="project" value="UniProtKB-KW"/>
</dbReference>
<dbReference type="InterPro" id="IPR009647">
    <property type="entry name" value="PBP_C"/>
</dbReference>
<dbReference type="KEGG" id="blq:L21SP5_03889"/>
<dbReference type="PANTHER" id="PTHR32282">
    <property type="entry name" value="BINDING PROTEIN TRANSPEPTIDASE, PUTATIVE-RELATED"/>
    <property type="match status" value="1"/>
</dbReference>
<evidence type="ECO:0000256" key="7">
    <source>
        <dbReference type="ARBA" id="ARBA00022679"/>
    </source>
</evidence>
<dbReference type="GO" id="GO:0006508">
    <property type="term" value="P:proteolysis"/>
    <property type="evidence" value="ECO:0007669"/>
    <property type="project" value="UniProtKB-KW"/>
</dbReference>
<feature type="domain" description="Penicillin-binding C-terminal" evidence="15">
    <location>
        <begin position="696"/>
        <end position="781"/>
    </location>
</feature>
<dbReference type="AlphaFoldDB" id="A0A0S2I4U0"/>
<keyword evidence="7" id="KW-0808">Transferase</keyword>
<keyword evidence="6" id="KW-0328">Glycosyltransferase</keyword>
<evidence type="ECO:0000256" key="2">
    <source>
        <dbReference type="ARBA" id="ARBA00007090"/>
    </source>
</evidence>
<dbReference type="InterPro" id="IPR036950">
    <property type="entry name" value="PBP_transglycosylase"/>
</dbReference>
<dbReference type="GO" id="GO:0008658">
    <property type="term" value="F:penicillin binding"/>
    <property type="evidence" value="ECO:0007669"/>
    <property type="project" value="InterPro"/>
</dbReference>
<feature type="domain" description="Penicillin-binding protein transpeptidase" evidence="13">
    <location>
        <begin position="304"/>
        <end position="548"/>
    </location>
</feature>
<dbReference type="InterPro" id="IPR011815">
    <property type="entry name" value="PBP_1c"/>
</dbReference>
<proteinExistence type="inferred from homology"/>
<evidence type="ECO:0000256" key="10">
    <source>
        <dbReference type="ARBA" id="ARBA00044770"/>
    </source>
</evidence>
<dbReference type="GO" id="GO:0009252">
    <property type="term" value="P:peptidoglycan biosynthetic process"/>
    <property type="evidence" value="ECO:0007669"/>
    <property type="project" value="InterPro"/>
</dbReference>
<dbReference type="InterPro" id="IPR012338">
    <property type="entry name" value="Beta-lactam/transpept-like"/>
</dbReference>
<dbReference type="InterPro" id="IPR050396">
    <property type="entry name" value="Glycosyltr_51/Transpeptidase"/>
</dbReference>
<keyword evidence="4" id="KW-0121">Carboxypeptidase</keyword>
<feature type="transmembrane region" description="Helical" evidence="12">
    <location>
        <begin position="12"/>
        <end position="32"/>
    </location>
</feature>
<evidence type="ECO:0000259" key="13">
    <source>
        <dbReference type="Pfam" id="PF00905"/>
    </source>
</evidence>
<dbReference type="Proteomes" id="UP000064893">
    <property type="component" value="Chromosome"/>
</dbReference>
<dbReference type="Pfam" id="PF00905">
    <property type="entry name" value="Transpeptidase"/>
    <property type="match status" value="1"/>
</dbReference>
<dbReference type="Gene3D" id="1.10.3810.10">
    <property type="entry name" value="Biosynthetic peptidoglycan transglycosylase-like"/>
    <property type="match status" value="1"/>
</dbReference>
<feature type="domain" description="Glycosyl transferase family 51" evidence="14">
    <location>
        <begin position="61"/>
        <end position="223"/>
    </location>
</feature>
<comment type="pathway">
    <text evidence="1">Cell wall biogenesis; peptidoglycan biosynthesis.</text>
</comment>
<evidence type="ECO:0000313" key="17">
    <source>
        <dbReference type="Proteomes" id="UP000064893"/>
    </source>
</evidence>
<dbReference type="SUPFAM" id="SSF53955">
    <property type="entry name" value="Lysozyme-like"/>
    <property type="match status" value="1"/>
</dbReference>
<dbReference type="EC" id="2.4.99.28" evidence="10"/>
<evidence type="ECO:0000259" key="15">
    <source>
        <dbReference type="Pfam" id="PF06832"/>
    </source>
</evidence>
<evidence type="ECO:0000313" key="16">
    <source>
        <dbReference type="EMBL" id="ALO17481.1"/>
    </source>
</evidence>
<keyword evidence="8" id="KW-0378">Hydrolase</keyword>
<dbReference type="Gene3D" id="3.40.710.10">
    <property type="entry name" value="DD-peptidase/beta-lactamase superfamily"/>
    <property type="match status" value="1"/>
</dbReference>
<evidence type="ECO:0000256" key="5">
    <source>
        <dbReference type="ARBA" id="ARBA00022670"/>
    </source>
</evidence>
<dbReference type="Pfam" id="PF06832">
    <property type="entry name" value="BiPBP_C"/>
    <property type="match status" value="1"/>
</dbReference>
<keyword evidence="12" id="KW-0812">Transmembrane</keyword>
<evidence type="ECO:0000256" key="6">
    <source>
        <dbReference type="ARBA" id="ARBA00022676"/>
    </source>
</evidence>
<keyword evidence="17" id="KW-1185">Reference proteome</keyword>
<dbReference type="Pfam" id="PF00912">
    <property type="entry name" value="Transgly"/>
    <property type="match status" value="1"/>
</dbReference>
<comment type="catalytic activity">
    <reaction evidence="11">
        <text>[GlcNAc-(1-&gt;4)-Mur2Ac(oyl-L-Ala-gamma-D-Glu-L-Lys-D-Ala-D-Ala)](n)-di-trans,octa-cis-undecaprenyl diphosphate + beta-D-GlcNAc-(1-&gt;4)-Mur2Ac(oyl-L-Ala-gamma-D-Glu-L-Lys-D-Ala-D-Ala)-di-trans,octa-cis-undecaprenyl diphosphate = [GlcNAc-(1-&gt;4)-Mur2Ac(oyl-L-Ala-gamma-D-Glu-L-Lys-D-Ala-D-Ala)](n+1)-di-trans,octa-cis-undecaprenyl diphosphate + di-trans,octa-cis-undecaprenyl diphosphate + H(+)</text>
        <dbReference type="Rhea" id="RHEA:23708"/>
        <dbReference type="Rhea" id="RHEA-COMP:9602"/>
        <dbReference type="Rhea" id="RHEA-COMP:9603"/>
        <dbReference type="ChEBI" id="CHEBI:15378"/>
        <dbReference type="ChEBI" id="CHEBI:58405"/>
        <dbReference type="ChEBI" id="CHEBI:60033"/>
        <dbReference type="ChEBI" id="CHEBI:78435"/>
        <dbReference type="EC" id="2.4.99.28"/>
    </reaction>
</comment>
<evidence type="ECO:0000256" key="11">
    <source>
        <dbReference type="ARBA" id="ARBA00049902"/>
    </source>
</evidence>
<sequence>MKSINNAKIKTWSIIIGSAVLLLFFIFSHKFLDYSNNYAQLIFSERGVLMNATLAADDQWRFSPTLDVPEKLEKAILTFEDKRFYHHPGVDPIAVARALWLNVRYMRKVSGASTLTMQLARLGRKKAPRSIGEKLLEMLIALRLELRYSKKEILGLWAARAPYGSNVVGFEAASWRYFGRSPDQLSWAEASLLAVLPNSPALIFPGRNQSRLEKKRNSLLEKLYEETIIDSLTWQLALDEPLPDRFYSMPRALPHLAQHIERLEGKRSSNRYVVSIDPLLQKRLAHLAARYQQQYARQMVRNIAIIVAETRTGKVLGYIGNAGDTKTPGVQVDVIQSLRSTGSLLKPFLYAGALSEGFIAPDELIKDLPVNYSGYSPKNYSNEFFGAVPASEALSRSLNVPMVRLLRRFGVDRFHRRLKEIGMTSLNKSSTHYGLSLILGGADATLFNLTGMYAGLGRLLIEYPRLSGRYNEKNYHKLSFSSSKNDERVYDEPPLTAGAVWYTLEAMRKLERPVGEGRWQQFSSSRRLAWKTGTSYGFRDAWAIGLDPEYTVGVWVGNADGEARDGLVGVLKAGPVLFDAFRLLPAAETWFPVPWDDIKSTEICKLSGMPAGDYCSKTRQMHIPHRSLRTGKCQYCRLVMLSEDLKERYFVQCAPDNIVDTTWFVLPPGMEWFYQRRHSRYNPLPPLSGACRKTGQDHNPIAFVYPHSGAKLVIPYDLSGKQQEVVFQAVHRYANSILFWYLDDRFITKTSNYHQIGITPEKGWHTLLVEDTKGFRKTLRFKIEEKNATRRSVQK</sequence>
<dbReference type="SUPFAM" id="SSF56601">
    <property type="entry name" value="beta-lactamase/transpeptidase-like"/>
    <property type="match status" value="1"/>
</dbReference>
<dbReference type="GO" id="GO:0030288">
    <property type="term" value="C:outer membrane-bounded periplasmic space"/>
    <property type="evidence" value="ECO:0007669"/>
    <property type="project" value="TreeGrafter"/>
</dbReference>
<dbReference type="PANTHER" id="PTHR32282:SF15">
    <property type="entry name" value="PENICILLIN-BINDING PROTEIN 1C"/>
    <property type="match status" value="1"/>
</dbReference>
<dbReference type="STRING" id="1307839.L21SP5_03889"/>
<dbReference type="RefSeq" id="WP_057954741.1">
    <property type="nucleotide sequence ID" value="NZ_CP013118.1"/>
</dbReference>
<comment type="similarity">
    <text evidence="2">In the C-terminal section; belongs to the transpeptidase family.</text>
</comment>
<organism evidence="16 17">
    <name type="scientific">Salinivirga cyanobacteriivorans</name>
    <dbReference type="NCBI Taxonomy" id="1307839"/>
    <lineage>
        <taxon>Bacteria</taxon>
        <taxon>Pseudomonadati</taxon>
        <taxon>Bacteroidota</taxon>
        <taxon>Bacteroidia</taxon>
        <taxon>Bacteroidales</taxon>
        <taxon>Salinivirgaceae</taxon>
        <taxon>Salinivirga</taxon>
    </lineage>
</organism>
<comment type="similarity">
    <text evidence="3">In the N-terminal section; belongs to the glycosyltransferase 51 family.</text>
</comment>
<protein>
    <recommendedName>
        <fullName evidence="10">peptidoglycan glycosyltransferase</fullName>
        <ecNumber evidence="10">2.4.99.28</ecNumber>
    </recommendedName>
</protein>
<evidence type="ECO:0000256" key="12">
    <source>
        <dbReference type="SAM" id="Phobius"/>
    </source>
</evidence>
<dbReference type="GO" id="GO:0008955">
    <property type="term" value="F:peptidoglycan glycosyltransferase activity"/>
    <property type="evidence" value="ECO:0007669"/>
    <property type="project" value="UniProtKB-EC"/>
</dbReference>
<keyword evidence="12" id="KW-0472">Membrane</keyword>
<gene>
    <name evidence="16" type="primary">pbpF</name>
    <name evidence="16" type="ORF">L21SP5_03889</name>
</gene>
<evidence type="ECO:0000256" key="4">
    <source>
        <dbReference type="ARBA" id="ARBA00022645"/>
    </source>
</evidence>
<dbReference type="EMBL" id="CP013118">
    <property type="protein sequence ID" value="ALO17481.1"/>
    <property type="molecule type" value="Genomic_DNA"/>
</dbReference>
<keyword evidence="12" id="KW-1133">Transmembrane helix</keyword>
<keyword evidence="9" id="KW-0511">Multifunctional enzyme</keyword>
<accession>A0A0S2I4U0</accession>
<dbReference type="InterPro" id="IPR023346">
    <property type="entry name" value="Lysozyme-like_dom_sf"/>
</dbReference>
<dbReference type="InterPro" id="IPR001264">
    <property type="entry name" value="Glyco_trans_51"/>
</dbReference>
<dbReference type="OrthoDB" id="9766909at2"/>
<evidence type="ECO:0000256" key="3">
    <source>
        <dbReference type="ARBA" id="ARBA00007739"/>
    </source>
</evidence>
<dbReference type="PATRIC" id="fig|1307839.3.peg.4150"/>
<dbReference type="NCBIfam" id="TIGR02073">
    <property type="entry name" value="PBP_1c"/>
    <property type="match status" value="1"/>
</dbReference>
<evidence type="ECO:0000259" key="14">
    <source>
        <dbReference type="Pfam" id="PF00912"/>
    </source>
</evidence>
<evidence type="ECO:0000256" key="8">
    <source>
        <dbReference type="ARBA" id="ARBA00022801"/>
    </source>
</evidence>
<keyword evidence="5" id="KW-0645">Protease</keyword>
<dbReference type="InterPro" id="IPR001460">
    <property type="entry name" value="PCN-bd_Tpept"/>
</dbReference>
<name>A0A0S2I4U0_9BACT</name>
<reference evidence="16 17" key="1">
    <citation type="submission" date="2015-11" db="EMBL/GenBank/DDBJ databases">
        <title>Description and complete genome sequence of a novel strain predominating in hypersaline microbial mats and representing a new family of the Bacteriodetes phylum.</title>
        <authorList>
            <person name="Spring S."/>
            <person name="Bunk B."/>
            <person name="Sproer C."/>
            <person name="Klenk H.-P."/>
        </authorList>
    </citation>
    <scope>NUCLEOTIDE SEQUENCE [LARGE SCALE GENOMIC DNA]</scope>
    <source>
        <strain evidence="16 17">L21-Spi-D4</strain>
    </source>
</reference>
<evidence type="ECO:0000256" key="1">
    <source>
        <dbReference type="ARBA" id="ARBA00004752"/>
    </source>
</evidence>